<evidence type="ECO:0000259" key="1">
    <source>
        <dbReference type="Pfam" id="PF00754"/>
    </source>
</evidence>
<dbReference type="InterPro" id="IPR000421">
    <property type="entry name" value="FA58C"/>
</dbReference>
<accession>A0ABR2HEX5</accession>
<reference evidence="2 3" key="1">
    <citation type="submission" date="2024-04" db="EMBL/GenBank/DDBJ databases">
        <title>Tritrichomonas musculus Genome.</title>
        <authorList>
            <person name="Alves-Ferreira E."/>
            <person name="Grigg M."/>
            <person name="Lorenzi H."/>
            <person name="Galac M."/>
        </authorList>
    </citation>
    <scope>NUCLEOTIDE SEQUENCE [LARGE SCALE GENOMIC DNA]</scope>
    <source>
        <strain evidence="2 3">EAF2021</strain>
    </source>
</reference>
<name>A0ABR2HEX5_9EUKA</name>
<evidence type="ECO:0000313" key="2">
    <source>
        <dbReference type="EMBL" id="KAK8845989.1"/>
    </source>
</evidence>
<dbReference type="InterPro" id="IPR008979">
    <property type="entry name" value="Galactose-bd-like_sf"/>
</dbReference>
<dbReference type="Proteomes" id="UP001470230">
    <property type="component" value="Unassembled WGS sequence"/>
</dbReference>
<organism evidence="2 3">
    <name type="scientific">Tritrichomonas musculus</name>
    <dbReference type="NCBI Taxonomy" id="1915356"/>
    <lineage>
        <taxon>Eukaryota</taxon>
        <taxon>Metamonada</taxon>
        <taxon>Parabasalia</taxon>
        <taxon>Tritrichomonadida</taxon>
        <taxon>Tritrichomonadidae</taxon>
        <taxon>Tritrichomonas</taxon>
    </lineage>
</organism>
<sequence>MQNEITLSTDSIKEIPFDRYEKNFTFIVNGKEYKTNRFVADILSPKICHLHFTDETIDTFTITTNNKSTNIDFSSFLSLISFHPKILTKEELDYFQNIFSILGNKTEFFKYSPKYEENTTDNVIDHLLSKIQTINNFKEGQKEPFSTQEIEYLKTELEFISSNFFAIDQKRIEIIDSQIFEEIIKSDKLKIEDEDSLLDVIIDFYMKDTNLSYLFEYIDFLNVSIEKLRHFFDIFDMSDLNSHIWRLIAERILKSEVNKEELKKSLKKERYTTEKVTGIQSLLKERGEFNGIIKYLTDKSGGNIVDKGTIDIQSNGCSYHPKYALDYNNNHFYQPESTNDGWFYLDFKKMKIKITNYSIKSYPNGPNEYHPKSWDIEVSNDASSWIKIDEQKDCSLLNGNLLTATFNVKPNEYSRYVRFHQTSEPWGGGYLDFNMIEFYGYLQEQ</sequence>
<dbReference type="EMBL" id="JAPFFF010000030">
    <property type="protein sequence ID" value="KAK8845989.1"/>
    <property type="molecule type" value="Genomic_DNA"/>
</dbReference>
<proteinExistence type="predicted"/>
<dbReference type="Pfam" id="PF00754">
    <property type="entry name" value="F5_F8_type_C"/>
    <property type="match status" value="1"/>
</dbReference>
<dbReference type="SUPFAM" id="SSF49785">
    <property type="entry name" value="Galactose-binding domain-like"/>
    <property type="match status" value="1"/>
</dbReference>
<comment type="caution">
    <text evidence="2">The sequence shown here is derived from an EMBL/GenBank/DDBJ whole genome shotgun (WGS) entry which is preliminary data.</text>
</comment>
<feature type="domain" description="F5/8 type C" evidence="1">
    <location>
        <begin position="318"/>
        <end position="427"/>
    </location>
</feature>
<protein>
    <recommendedName>
        <fullName evidence="1">F5/8 type C domain-containing protein</fullName>
    </recommendedName>
</protein>
<dbReference type="Gene3D" id="2.60.120.260">
    <property type="entry name" value="Galactose-binding domain-like"/>
    <property type="match status" value="1"/>
</dbReference>
<keyword evidence="3" id="KW-1185">Reference proteome</keyword>
<evidence type="ECO:0000313" key="3">
    <source>
        <dbReference type="Proteomes" id="UP001470230"/>
    </source>
</evidence>
<gene>
    <name evidence="2" type="ORF">M9Y10_020928</name>
</gene>